<dbReference type="InterPro" id="IPR036390">
    <property type="entry name" value="WH_DNA-bd_sf"/>
</dbReference>
<dbReference type="AlphaFoldDB" id="A0A4V2YB81"/>
<dbReference type="InterPro" id="IPR015191">
    <property type="entry name" value="SelB_WHD4"/>
</dbReference>
<dbReference type="InterPro" id="IPR057335">
    <property type="entry name" value="Beta-barrel_SelB"/>
</dbReference>
<comment type="caution">
    <text evidence="3">The sequence shown here is derived from an EMBL/GenBank/DDBJ whole genome shotgun (WGS) entry which is preliminary data.</text>
</comment>
<dbReference type="SUPFAM" id="SSF50447">
    <property type="entry name" value="Translation proteins"/>
    <property type="match status" value="1"/>
</dbReference>
<protein>
    <submittedName>
        <fullName evidence="3">Selenocysteine-specific translation elongation factor</fullName>
    </submittedName>
</protein>
<dbReference type="CDD" id="cd04171">
    <property type="entry name" value="SelB"/>
    <property type="match status" value="1"/>
</dbReference>
<dbReference type="Proteomes" id="UP000295258">
    <property type="component" value="Unassembled WGS sequence"/>
</dbReference>
<dbReference type="GO" id="GO:0001514">
    <property type="term" value="P:selenocysteine incorporation"/>
    <property type="evidence" value="ECO:0007669"/>
    <property type="project" value="InterPro"/>
</dbReference>
<keyword evidence="1" id="KW-0342">GTP-binding</keyword>
<dbReference type="GO" id="GO:0003746">
    <property type="term" value="F:translation elongation factor activity"/>
    <property type="evidence" value="ECO:0007669"/>
    <property type="project" value="UniProtKB-KW"/>
</dbReference>
<name>A0A4V2YB81_9ACTN</name>
<dbReference type="GO" id="GO:0005829">
    <property type="term" value="C:cytosol"/>
    <property type="evidence" value="ECO:0007669"/>
    <property type="project" value="TreeGrafter"/>
</dbReference>
<dbReference type="SUPFAM" id="SSF52540">
    <property type="entry name" value="P-loop containing nucleoside triphosphate hydrolases"/>
    <property type="match status" value="1"/>
</dbReference>
<dbReference type="GO" id="GO:0005525">
    <property type="term" value="F:GTP binding"/>
    <property type="evidence" value="ECO:0007669"/>
    <property type="project" value="UniProtKB-KW"/>
</dbReference>
<dbReference type="Pfam" id="PF25461">
    <property type="entry name" value="Beta-barrel_SelB"/>
    <property type="match status" value="1"/>
</dbReference>
<dbReference type="InterPro" id="IPR000795">
    <property type="entry name" value="T_Tr_GTP-bd_dom"/>
</dbReference>
<proteinExistence type="predicted"/>
<organism evidence="3 4">
    <name type="scientific">Nonomuraea deserti</name>
    <dbReference type="NCBI Taxonomy" id="1848322"/>
    <lineage>
        <taxon>Bacteria</taxon>
        <taxon>Bacillati</taxon>
        <taxon>Actinomycetota</taxon>
        <taxon>Actinomycetes</taxon>
        <taxon>Streptosporangiales</taxon>
        <taxon>Streptosporangiaceae</taxon>
        <taxon>Nonomuraea</taxon>
    </lineage>
</organism>
<dbReference type="Gene3D" id="3.40.50.300">
    <property type="entry name" value="P-loop containing nucleotide triphosphate hydrolases"/>
    <property type="match status" value="1"/>
</dbReference>
<dbReference type="PANTHER" id="PTHR43721">
    <property type="entry name" value="ELONGATION FACTOR TU-RELATED"/>
    <property type="match status" value="1"/>
</dbReference>
<keyword evidence="1" id="KW-0547">Nucleotide-binding</keyword>
<evidence type="ECO:0000256" key="1">
    <source>
        <dbReference type="ARBA" id="ARBA00023134"/>
    </source>
</evidence>
<dbReference type="Gene3D" id="1.10.10.10">
    <property type="entry name" value="Winged helix-like DNA-binding domain superfamily/Winged helix DNA-binding domain"/>
    <property type="match status" value="1"/>
</dbReference>
<dbReference type="EMBL" id="SMKO01000031">
    <property type="protein sequence ID" value="TDD06596.1"/>
    <property type="molecule type" value="Genomic_DNA"/>
</dbReference>
<evidence type="ECO:0000313" key="3">
    <source>
        <dbReference type="EMBL" id="TDD06596.1"/>
    </source>
</evidence>
<evidence type="ECO:0000259" key="2">
    <source>
        <dbReference type="PROSITE" id="PS51722"/>
    </source>
</evidence>
<keyword evidence="3" id="KW-0251">Elongation factor</keyword>
<dbReference type="PROSITE" id="PS51722">
    <property type="entry name" value="G_TR_2"/>
    <property type="match status" value="1"/>
</dbReference>
<dbReference type="InterPro" id="IPR036388">
    <property type="entry name" value="WH-like_DNA-bd_sf"/>
</dbReference>
<dbReference type="SUPFAM" id="SSF46785">
    <property type="entry name" value="Winged helix' DNA-binding domain"/>
    <property type="match status" value="1"/>
</dbReference>
<dbReference type="Pfam" id="PF00009">
    <property type="entry name" value="GTP_EFTU"/>
    <property type="match status" value="1"/>
</dbReference>
<dbReference type="GO" id="GO:0003723">
    <property type="term" value="F:RNA binding"/>
    <property type="evidence" value="ECO:0007669"/>
    <property type="project" value="InterPro"/>
</dbReference>
<dbReference type="RefSeq" id="WP_132595729.1">
    <property type="nucleotide sequence ID" value="NZ_SMKO01000031.1"/>
</dbReference>
<sequence length="605" mass="64008">MHVVATAGHVDHGKSTLVRALTGMEPDRLDEERRRGLTIELGYAWTALPSGERLAFVDVPGHERFLGTMLAGVGPVPAVMFVVAADEGWMPQSEEHLVALEALGVRHCLLVVTRSDLADPSPVVAQALARLDAAGIGEAEAVAVSGRTGQGLPELRQALDRLVAGLPQPDPAAAVRLWIDRAFSVTGSGTVITGTLPAGTVSVGDELLLAGEPVRVRGLESLKEPRDTVTGVARVAVNLRGHDVPGRGHALVTPGGWTYTDLVDVRVAHVGGLRREAAGLPRRLTVHVGSAAVAAETRPLGGRVVRLRLARPVPLHLGDVLLLRDPGRDRSEARVLAGASVLDVRPPALGRRGAARQRAALLESALLESALLESARPDAAPPVAAAPGTAYALRLHRLLRAADLRAMGVAPDTPGTSGEWYADPGHWRDLGRRLVEAVRQYAAGHPLDPAMPIEAARHELGLPDRRLVATLVRPPLALAGGRIVAGPAGLPERVARAVERLRRDLAARPFHAPDAGRLAELGLGPRELAAAERAGSLLRVGEGVALLPGADARAAELLSRLPQPFTVSQARHALDTTRRVVVPLLEHLDRAGLTERVDEVHRRCI</sequence>
<dbReference type="PANTHER" id="PTHR43721:SF22">
    <property type="entry name" value="ELONGATION FACTOR TU, MITOCHONDRIAL"/>
    <property type="match status" value="1"/>
</dbReference>
<dbReference type="Gene3D" id="2.40.30.10">
    <property type="entry name" value="Translation factors"/>
    <property type="match status" value="1"/>
</dbReference>
<dbReference type="GO" id="GO:0003924">
    <property type="term" value="F:GTPase activity"/>
    <property type="evidence" value="ECO:0007669"/>
    <property type="project" value="InterPro"/>
</dbReference>
<dbReference type="InterPro" id="IPR050055">
    <property type="entry name" value="EF-Tu_GTPase"/>
</dbReference>
<dbReference type="InterPro" id="IPR027417">
    <property type="entry name" value="P-loop_NTPase"/>
</dbReference>
<keyword evidence="4" id="KW-1185">Reference proteome</keyword>
<accession>A0A4V2YB81</accession>
<reference evidence="3 4" key="1">
    <citation type="submission" date="2019-03" db="EMBL/GenBank/DDBJ databases">
        <title>Draft genome sequences of novel Actinobacteria.</title>
        <authorList>
            <person name="Sahin N."/>
            <person name="Ay H."/>
            <person name="Saygin H."/>
        </authorList>
    </citation>
    <scope>NUCLEOTIDE SEQUENCE [LARGE SCALE GENOMIC DNA]</scope>
    <source>
        <strain evidence="3 4">KC310</strain>
    </source>
</reference>
<gene>
    <name evidence="3" type="ORF">E1292_14870</name>
</gene>
<keyword evidence="3" id="KW-0648">Protein biosynthesis</keyword>
<dbReference type="InterPro" id="IPR009000">
    <property type="entry name" value="Transl_B-barrel_sf"/>
</dbReference>
<evidence type="ECO:0000313" key="4">
    <source>
        <dbReference type="Proteomes" id="UP000295258"/>
    </source>
</evidence>
<feature type="domain" description="Tr-type G" evidence="2">
    <location>
        <begin position="1"/>
        <end position="168"/>
    </location>
</feature>
<dbReference type="Pfam" id="PF09107">
    <property type="entry name" value="WHD_3rd_SelB"/>
    <property type="match status" value="1"/>
</dbReference>